<dbReference type="Proteomes" id="UP001596500">
    <property type="component" value="Unassembled WGS sequence"/>
</dbReference>
<comment type="caution">
    <text evidence="1">The sequence shown here is derived from an EMBL/GenBank/DDBJ whole genome shotgun (WGS) entry which is preliminary data.</text>
</comment>
<name>A0ABW2RLS3_9BACL</name>
<keyword evidence="2" id="KW-1185">Reference proteome</keyword>
<proteinExistence type="predicted"/>
<gene>
    <name evidence="1" type="ORF">ACFQNG_12885</name>
</gene>
<protein>
    <submittedName>
        <fullName evidence="1">Uncharacterized protein</fullName>
    </submittedName>
</protein>
<evidence type="ECO:0000313" key="2">
    <source>
        <dbReference type="Proteomes" id="UP001596500"/>
    </source>
</evidence>
<dbReference type="EMBL" id="JBHTBW010000044">
    <property type="protein sequence ID" value="MFC7441988.1"/>
    <property type="molecule type" value="Genomic_DNA"/>
</dbReference>
<accession>A0ABW2RLS3</accession>
<reference evidence="2" key="1">
    <citation type="journal article" date="2019" name="Int. J. Syst. Evol. Microbiol.">
        <title>The Global Catalogue of Microorganisms (GCM) 10K type strain sequencing project: providing services to taxonomists for standard genome sequencing and annotation.</title>
        <authorList>
            <consortium name="The Broad Institute Genomics Platform"/>
            <consortium name="The Broad Institute Genome Sequencing Center for Infectious Disease"/>
            <person name="Wu L."/>
            <person name="Ma J."/>
        </authorList>
    </citation>
    <scope>NUCLEOTIDE SEQUENCE [LARGE SCALE GENOMIC DNA]</scope>
    <source>
        <strain evidence="2">CGMCC 1.12942</strain>
    </source>
</reference>
<dbReference type="RefSeq" id="WP_379865566.1">
    <property type="nucleotide sequence ID" value="NZ_JBHTBW010000044.1"/>
</dbReference>
<sequence length="67" mass="7455">MKSTVDEIASKLEIYAALRKKALQAESFSVLAQRVIFAPGCLPVTVPLYNVSPKSEKSVCRLVYWLP</sequence>
<organism evidence="1 2">
    <name type="scientific">Laceyella putida</name>
    <dbReference type="NCBI Taxonomy" id="110101"/>
    <lineage>
        <taxon>Bacteria</taxon>
        <taxon>Bacillati</taxon>
        <taxon>Bacillota</taxon>
        <taxon>Bacilli</taxon>
        <taxon>Bacillales</taxon>
        <taxon>Thermoactinomycetaceae</taxon>
        <taxon>Laceyella</taxon>
    </lineage>
</organism>
<evidence type="ECO:0000313" key="1">
    <source>
        <dbReference type="EMBL" id="MFC7441988.1"/>
    </source>
</evidence>